<protein>
    <submittedName>
        <fullName evidence="1">Uncharacterized protein</fullName>
    </submittedName>
</protein>
<dbReference type="AlphaFoldDB" id="A0A953M2Z1"/>
<dbReference type="EMBL" id="JAIOIV010000132">
    <property type="protein sequence ID" value="MBZ0157996.1"/>
    <property type="molecule type" value="Genomic_DNA"/>
</dbReference>
<accession>A0A953M2Z1</accession>
<dbReference type="Proteomes" id="UP000705867">
    <property type="component" value="Unassembled WGS sequence"/>
</dbReference>
<sequence>MVIDARETESRELFLRLRELFAQSCNEEISLEILLPSRQEAKKTKSFAEMSGYRTVTEEREGCYRVLIAGVSCRCGR</sequence>
<reference evidence="1" key="1">
    <citation type="journal article" date="2021" name="bioRxiv">
        <title>Unraveling nitrogen, sulfur and carbon metabolic pathways and microbial community transcriptional responses to substrate deprivation and toxicity stresses in a bioreactor mimicking anoxic brackish coastal sediment conditions.</title>
        <authorList>
            <person name="Martins P.D."/>
            <person name="Echeveste M.J."/>
            <person name="Arshad A."/>
            <person name="Kurth J."/>
            <person name="Ouboter H."/>
            <person name="Jetten M.S.M."/>
            <person name="Welte C.U."/>
        </authorList>
    </citation>
    <scope>NUCLEOTIDE SEQUENCE</scope>
    <source>
        <strain evidence="1">MAG_39</strain>
    </source>
</reference>
<name>A0A953M2Z1_9BACT</name>
<evidence type="ECO:0000313" key="2">
    <source>
        <dbReference type="Proteomes" id="UP000705867"/>
    </source>
</evidence>
<gene>
    <name evidence="1" type="ORF">K8I29_17505</name>
</gene>
<reference evidence="1" key="2">
    <citation type="submission" date="2021-08" db="EMBL/GenBank/DDBJ databases">
        <authorList>
            <person name="Dalcin Martins P."/>
        </authorList>
    </citation>
    <scope>NUCLEOTIDE SEQUENCE</scope>
    <source>
        <strain evidence="1">MAG_39</strain>
    </source>
</reference>
<proteinExistence type="predicted"/>
<organism evidence="1 2">
    <name type="scientific">Candidatus Nitrobium versatile</name>
    <dbReference type="NCBI Taxonomy" id="2884831"/>
    <lineage>
        <taxon>Bacteria</taxon>
        <taxon>Pseudomonadati</taxon>
        <taxon>Nitrospirota</taxon>
        <taxon>Nitrospiria</taxon>
        <taxon>Nitrospirales</taxon>
        <taxon>Nitrospiraceae</taxon>
        <taxon>Candidatus Nitrobium</taxon>
    </lineage>
</organism>
<comment type="caution">
    <text evidence="1">The sequence shown here is derived from an EMBL/GenBank/DDBJ whole genome shotgun (WGS) entry which is preliminary data.</text>
</comment>
<evidence type="ECO:0000313" key="1">
    <source>
        <dbReference type="EMBL" id="MBZ0157996.1"/>
    </source>
</evidence>